<comment type="caution">
    <text evidence="1">The sequence shown here is derived from an EMBL/GenBank/DDBJ whole genome shotgun (WGS) entry which is preliminary data.</text>
</comment>
<keyword evidence="2" id="KW-1185">Reference proteome</keyword>
<accession>A0ABN8H3F0</accession>
<dbReference type="Proteomes" id="UP000838821">
    <property type="component" value="Unassembled WGS sequence"/>
</dbReference>
<reference evidence="1" key="1">
    <citation type="submission" date="2022-01" db="EMBL/GenBank/DDBJ databases">
        <authorList>
            <person name="Criscuolo A."/>
        </authorList>
    </citation>
    <scope>NUCLEOTIDE SEQUENCE</scope>
    <source>
        <strain evidence="1">CIP111891</strain>
    </source>
</reference>
<proteinExistence type="predicted"/>
<name>A0ABN8H3F0_9BACL</name>
<evidence type="ECO:0000313" key="1">
    <source>
        <dbReference type="EMBL" id="CAH1219553.1"/>
    </source>
</evidence>
<evidence type="ECO:0000313" key="2">
    <source>
        <dbReference type="Proteomes" id="UP000838821"/>
    </source>
</evidence>
<dbReference type="EMBL" id="CAKMMW010000018">
    <property type="protein sequence ID" value="CAH1219553.1"/>
    <property type="molecule type" value="Genomic_DNA"/>
</dbReference>
<protein>
    <submittedName>
        <fullName evidence="1">Uncharacterized protein</fullName>
    </submittedName>
</protein>
<gene>
    <name evidence="1" type="ORF">PAECIP111891_04921</name>
</gene>
<dbReference type="RefSeq" id="WP_236291049.1">
    <property type="nucleotide sequence ID" value="NZ_CAKMMW010000018.1"/>
</dbReference>
<organism evidence="1 2">
    <name type="scientific">Paenibacillus allorhizoplanae</name>
    <dbReference type="NCBI Taxonomy" id="2905648"/>
    <lineage>
        <taxon>Bacteria</taxon>
        <taxon>Bacillati</taxon>
        <taxon>Bacillota</taxon>
        <taxon>Bacilli</taxon>
        <taxon>Bacillales</taxon>
        <taxon>Paenibacillaceae</taxon>
        <taxon>Paenibacillus</taxon>
    </lineage>
</organism>
<sequence>MKTIYENYRGFKINKDDSTYNAIHADRIIFTQSPLSQVLDSIDHYIDVTGISDSSEDLSSFPQN</sequence>